<accession>A0AB39MPU8</accession>
<gene>
    <name evidence="2" type="ORF">AB5J58_00150</name>
</gene>
<name>A0AB39MPU8_9ACTN</name>
<feature type="region of interest" description="Disordered" evidence="1">
    <location>
        <begin position="156"/>
        <end position="234"/>
    </location>
</feature>
<proteinExistence type="predicted"/>
<reference evidence="2" key="1">
    <citation type="submission" date="2024-07" db="EMBL/GenBank/DDBJ databases">
        <authorList>
            <person name="Yu S.T."/>
        </authorList>
    </citation>
    <scope>NUCLEOTIDE SEQUENCE</scope>
    <source>
        <strain evidence="2">R08</strain>
    </source>
</reference>
<dbReference type="RefSeq" id="WP_369192791.1">
    <property type="nucleotide sequence ID" value="NZ_CP163431.1"/>
</dbReference>
<sequence length="234" mass="25143">MTAQVLVRPAGYRVVGLPVALAKRQPSYDDDLVRVIADLQRDGARRSIIDRANNGEFKKRFDYHGDTRHAFTDERVIEILKNPDAVYHSTGTAGTFTFRQGDDIVVIDGPGNTQGQAITAYGPSGIKGHSGANALGGKPTDPGAPVTDEAIVKGTIPAKDGGFQPPAVRIRSGSDDDETEVQRRLVGDRDGRTTPPRSPAPGYFLDRFPLCGQGRTREVPRGHVRQPGLALGPP</sequence>
<organism evidence="2">
    <name type="scientific">Streptomyces sp. R08</name>
    <dbReference type="NCBI Taxonomy" id="3238624"/>
    <lineage>
        <taxon>Bacteria</taxon>
        <taxon>Bacillati</taxon>
        <taxon>Actinomycetota</taxon>
        <taxon>Actinomycetes</taxon>
        <taxon>Kitasatosporales</taxon>
        <taxon>Streptomycetaceae</taxon>
        <taxon>Streptomyces</taxon>
    </lineage>
</organism>
<dbReference type="AlphaFoldDB" id="A0AB39MPU8"/>
<feature type="compositionally biased region" description="Basic and acidic residues" evidence="1">
    <location>
        <begin position="180"/>
        <end position="192"/>
    </location>
</feature>
<protein>
    <submittedName>
        <fullName evidence="2">Uncharacterized protein</fullName>
    </submittedName>
</protein>
<dbReference type="EMBL" id="CP163431">
    <property type="protein sequence ID" value="XDQ08162.1"/>
    <property type="molecule type" value="Genomic_DNA"/>
</dbReference>
<evidence type="ECO:0000256" key="1">
    <source>
        <dbReference type="SAM" id="MobiDB-lite"/>
    </source>
</evidence>
<evidence type="ECO:0000313" key="2">
    <source>
        <dbReference type="EMBL" id="XDQ08162.1"/>
    </source>
</evidence>